<dbReference type="EMBL" id="CM023485">
    <property type="protein sequence ID" value="KAH6929639.1"/>
    <property type="molecule type" value="Genomic_DNA"/>
</dbReference>
<keyword evidence="2" id="KW-1185">Reference proteome</keyword>
<reference evidence="1" key="1">
    <citation type="submission" date="2020-05" db="EMBL/GenBank/DDBJ databases">
        <title>Large-scale comparative analyses of tick genomes elucidate their genetic diversity and vector capacities.</title>
        <authorList>
            <person name="Jia N."/>
            <person name="Wang J."/>
            <person name="Shi W."/>
            <person name="Du L."/>
            <person name="Sun Y."/>
            <person name="Zhan W."/>
            <person name="Jiang J."/>
            <person name="Wang Q."/>
            <person name="Zhang B."/>
            <person name="Ji P."/>
            <person name="Sakyi L.B."/>
            <person name="Cui X."/>
            <person name="Yuan T."/>
            <person name="Jiang B."/>
            <person name="Yang W."/>
            <person name="Lam T.T.-Y."/>
            <person name="Chang Q."/>
            <person name="Ding S."/>
            <person name="Wang X."/>
            <person name="Zhu J."/>
            <person name="Ruan X."/>
            <person name="Zhao L."/>
            <person name="Wei J."/>
            <person name="Que T."/>
            <person name="Du C."/>
            <person name="Cheng J."/>
            <person name="Dai P."/>
            <person name="Han X."/>
            <person name="Huang E."/>
            <person name="Gao Y."/>
            <person name="Liu J."/>
            <person name="Shao H."/>
            <person name="Ye R."/>
            <person name="Li L."/>
            <person name="Wei W."/>
            <person name="Wang X."/>
            <person name="Wang C."/>
            <person name="Yang T."/>
            <person name="Huo Q."/>
            <person name="Li W."/>
            <person name="Guo W."/>
            <person name="Chen H."/>
            <person name="Zhou L."/>
            <person name="Ni X."/>
            <person name="Tian J."/>
            <person name="Zhou Y."/>
            <person name="Sheng Y."/>
            <person name="Liu T."/>
            <person name="Pan Y."/>
            <person name="Xia L."/>
            <person name="Li J."/>
            <person name="Zhao F."/>
            <person name="Cao W."/>
        </authorList>
    </citation>
    <scope>NUCLEOTIDE SEQUENCE</scope>
    <source>
        <strain evidence="1">Hyas-2018</strain>
    </source>
</reference>
<evidence type="ECO:0000313" key="1">
    <source>
        <dbReference type="EMBL" id="KAH6929639.1"/>
    </source>
</evidence>
<sequence>MQRQPDALKAAGRSLSGNANMASCGRDGLASQSARKVAAQAIRTDHNLGIDKRTKSSGRRQVKEWSHPIEPSTSAIAVSLGSSTRTDHPCKPSIVSRLFFLFHLPRLPPAVDCVKQRISMITGTGPSTLSPPADRPSSSIVPDASCPLECTPVLSDLLPLLARTMTSS</sequence>
<organism evidence="1 2">
    <name type="scientific">Hyalomma asiaticum</name>
    <name type="common">Tick</name>
    <dbReference type="NCBI Taxonomy" id="266040"/>
    <lineage>
        <taxon>Eukaryota</taxon>
        <taxon>Metazoa</taxon>
        <taxon>Ecdysozoa</taxon>
        <taxon>Arthropoda</taxon>
        <taxon>Chelicerata</taxon>
        <taxon>Arachnida</taxon>
        <taxon>Acari</taxon>
        <taxon>Parasitiformes</taxon>
        <taxon>Ixodida</taxon>
        <taxon>Ixodoidea</taxon>
        <taxon>Ixodidae</taxon>
        <taxon>Hyalomminae</taxon>
        <taxon>Hyalomma</taxon>
    </lineage>
</organism>
<proteinExistence type="predicted"/>
<dbReference type="Proteomes" id="UP000821845">
    <property type="component" value="Chromosome 5"/>
</dbReference>
<accession>A0ACB7S6V1</accession>
<protein>
    <submittedName>
        <fullName evidence="1">Uncharacterized protein</fullName>
    </submittedName>
</protein>
<gene>
    <name evidence="1" type="ORF">HPB50_003780</name>
</gene>
<name>A0ACB7S6V1_HYAAI</name>
<evidence type="ECO:0000313" key="2">
    <source>
        <dbReference type="Proteomes" id="UP000821845"/>
    </source>
</evidence>
<comment type="caution">
    <text evidence="1">The sequence shown here is derived from an EMBL/GenBank/DDBJ whole genome shotgun (WGS) entry which is preliminary data.</text>
</comment>